<feature type="transmembrane region" description="Helical" evidence="5">
    <location>
        <begin position="58"/>
        <end position="77"/>
    </location>
</feature>
<evidence type="ECO:0000313" key="7">
    <source>
        <dbReference type="Proteomes" id="UP000694397"/>
    </source>
</evidence>
<dbReference type="RefSeq" id="XP_018586564.1">
    <property type="nucleotide sequence ID" value="XM_018731048.2"/>
</dbReference>
<sequence>MSQRELKEAFVSNLNGTSLAEISLGSVLAPLCLISRGLLLIVYHLNKGVLPLSGNLHLLMDFAVLILPLVLSCTILSDVLLLVIMSLAAINASLVFYVYYNKKQNARTPFCDVMKNFLQVKLKAHPIPFVTSFRVLVNVKTAISILAVDFSVFPRRYAKTETYGTGVMDFGVGAYIFANSLVCPEARGKDARTSNFGYVFKQASSVWPLFLLGMARLISVKATGYHEHVSEYGVHWNFFFTLAIVRVVASVFLAIFPVNKSWILAVIIGGLYQFTLETTELKSFIIQESDRTVGFLHANKEGVFSVIGYIAIYMAGVQVGLYVMQIRTVVRDWIGVTCNLLLASFILFATLYVCQTFVEPVSRRMANLSFCVWTIAQSLFFLSCMSIADLTVAFSKKVSNCALVPSSWNPEISANSQNLANDRKVKKETGGLCLIQAVNRNQLLFFMLANVVTGVTNVLVNTVSSSDLVSVCVLILYMFVNCCIIYILHRREISVKFW</sequence>
<feature type="transmembrane region" description="Helical" evidence="5">
    <location>
        <begin position="236"/>
        <end position="256"/>
    </location>
</feature>
<dbReference type="KEGG" id="sfm:108921553"/>
<dbReference type="UniPathway" id="UPA00196"/>
<reference evidence="6" key="3">
    <citation type="submission" date="2025-09" db="UniProtKB">
        <authorList>
            <consortium name="Ensembl"/>
        </authorList>
    </citation>
    <scope>IDENTIFICATION</scope>
</reference>
<protein>
    <recommendedName>
        <fullName evidence="5">Phosphatidylinositol-glycan biosynthesis class W protein</fullName>
        <ecNumber evidence="5">2.3.-.-</ecNumber>
    </recommendedName>
</protein>
<evidence type="ECO:0000256" key="5">
    <source>
        <dbReference type="RuleBase" id="RU280819"/>
    </source>
</evidence>
<dbReference type="RefSeq" id="XP_018586565.1">
    <property type="nucleotide sequence ID" value="XM_018731049.2"/>
</dbReference>
<evidence type="ECO:0000256" key="1">
    <source>
        <dbReference type="ARBA" id="ARBA00004141"/>
    </source>
</evidence>
<dbReference type="AlphaFoldDB" id="A0A8C9QT02"/>
<comment type="function">
    <text evidence="5">A acetyltransferase, which acetylates the inositol ring of phosphatidylinositol during biosynthesis of GPI-anchor.</text>
</comment>
<evidence type="ECO:0000256" key="4">
    <source>
        <dbReference type="ARBA" id="ARBA00023136"/>
    </source>
</evidence>
<dbReference type="GO" id="GO:0032216">
    <property type="term" value="F:glucosaminyl-phosphatidylinositol O-acyltransferase activity"/>
    <property type="evidence" value="ECO:0007669"/>
    <property type="project" value="TreeGrafter"/>
</dbReference>
<keyword evidence="2 5" id="KW-0812">Transmembrane</keyword>
<dbReference type="CTD" id="284098"/>
<dbReference type="EC" id="2.3.-.-" evidence="5"/>
<dbReference type="GO" id="GO:0072659">
    <property type="term" value="P:protein localization to plasma membrane"/>
    <property type="evidence" value="ECO:0007669"/>
    <property type="project" value="TreeGrafter"/>
</dbReference>
<feature type="transmembrane region" description="Helical" evidence="5">
    <location>
        <begin position="468"/>
        <end position="488"/>
    </location>
</feature>
<dbReference type="PANTHER" id="PTHR20661">
    <property type="entry name" value="PHOSPHATIDYLINOSITOL-GLYCAN BIOSYNTHESIS CLASS W PROTEIN"/>
    <property type="match status" value="1"/>
</dbReference>
<reference evidence="6 7" key="1">
    <citation type="submission" date="2019-04" db="EMBL/GenBank/DDBJ databases">
        <authorList>
            <consortium name="Wellcome Sanger Institute Data Sharing"/>
        </authorList>
    </citation>
    <scope>NUCLEOTIDE SEQUENCE [LARGE SCALE GENOMIC DNA]</scope>
</reference>
<feature type="transmembrane region" description="Helical" evidence="5">
    <location>
        <begin position="333"/>
        <end position="354"/>
    </location>
</feature>
<comment type="pathway">
    <text evidence="5">Glycolipid biosynthesis; glycosylphosphatidylinositol-anchor biosynthesis.</text>
</comment>
<evidence type="ECO:0000256" key="2">
    <source>
        <dbReference type="ARBA" id="ARBA00022692"/>
    </source>
</evidence>
<keyword evidence="5" id="KW-0808">Transferase</keyword>
<feature type="transmembrane region" description="Helical" evidence="5">
    <location>
        <begin position="366"/>
        <end position="388"/>
    </location>
</feature>
<keyword evidence="5" id="KW-0337">GPI-anchor biosynthesis</keyword>
<gene>
    <name evidence="6" type="primary">PIGW</name>
    <name evidence="6" type="synonym">pigw</name>
</gene>
<dbReference type="GeneTree" id="ENSGT00390000013520"/>
<proteinExistence type="inferred from homology"/>
<dbReference type="OrthoDB" id="15270at2759"/>
<accession>A0A8C9QT02</accession>
<name>A0A8C9QT02_SCLFO</name>
<feature type="transmembrane region" description="Helical" evidence="5">
    <location>
        <begin position="83"/>
        <end position="100"/>
    </location>
</feature>
<dbReference type="GO" id="GO:0006506">
    <property type="term" value="P:GPI anchor biosynthetic process"/>
    <property type="evidence" value="ECO:0007669"/>
    <property type="project" value="UniProtKB-UniPathway"/>
</dbReference>
<dbReference type="Pfam" id="PF06423">
    <property type="entry name" value="GWT1"/>
    <property type="match status" value="1"/>
</dbReference>
<feature type="transmembrane region" description="Helical" evidence="5">
    <location>
        <begin position="302"/>
        <end position="321"/>
    </location>
</feature>
<dbReference type="InterPro" id="IPR009447">
    <property type="entry name" value="PIGW/GWT1"/>
</dbReference>
<keyword evidence="5" id="KW-0012">Acyltransferase</keyword>
<comment type="similarity">
    <text evidence="5">Belongs to the PIGW family.</text>
</comment>
<dbReference type="PIRSF" id="PIRSF017321">
    <property type="entry name" value="GWT1"/>
    <property type="match status" value="1"/>
</dbReference>
<dbReference type="Proteomes" id="UP000694397">
    <property type="component" value="Chromosome 25"/>
</dbReference>
<organism evidence="6 7">
    <name type="scientific">Scleropages formosus</name>
    <name type="common">Asian bonytongue</name>
    <name type="synonym">Osteoglossum formosum</name>
    <dbReference type="NCBI Taxonomy" id="113540"/>
    <lineage>
        <taxon>Eukaryota</taxon>
        <taxon>Metazoa</taxon>
        <taxon>Chordata</taxon>
        <taxon>Craniata</taxon>
        <taxon>Vertebrata</taxon>
        <taxon>Euteleostomi</taxon>
        <taxon>Actinopterygii</taxon>
        <taxon>Neopterygii</taxon>
        <taxon>Teleostei</taxon>
        <taxon>Osteoglossocephala</taxon>
        <taxon>Osteoglossomorpha</taxon>
        <taxon>Osteoglossiformes</taxon>
        <taxon>Osteoglossidae</taxon>
        <taxon>Scleropages</taxon>
    </lineage>
</organism>
<keyword evidence="5" id="KW-0256">Endoplasmic reticulum</keyword>
<reference evidence="6" key="2">
    <citation type="submission" date="2025-08" db="UniProtKB">
        <authorList>
            <consortium name="Ensembl"/>
        </authorList>
    </citation>
    <scope>IDENTIFICATION</scope>
</reference>
<keyword evidence="4 5" id="KW-0472">Membrane</keyword>
<comment type="subcellular location">
    <subcellularLocation>
        <location evidence="5">Endoplasmic reticulum membrane</location>
        <topology evidence="5">Multi-pass membrane protein</topology>
    </subcellularLocation>
    <subcellularLocation>
        <location evidence="1">Membrane</location>
        <topology evidence="1">Multi-pass membrane protein</topology>
    </subcellularLocation>
</comment>
<dbReference type="Ensembl" id="ENSSFOT00015000055.2">
    <property type="protein sequence ID" value="ENSSFOP00015000031.2"/>
    <property type="gene ID" value="ENSSFOG00015000054.2"/>
</dbReference>
<evidence type="ECO:0000313" key="6">
    <source>
        <dbReference type="Ensembl" id="ENSSFOP00015000031.2"/>
    </source>
</evidence>
<keyword evidence="3 5" id="KW-1133">Transmembrane helix</keyword>
<dbReference type="GO" id="GO:0005789">
    <property type="term" value="C:endoplasmic reticulum membrane"/>
    <property type="evidence" value="ECO:0007669"/>
    <property type="project" value="UniProtKB-SubCell"/>
</dbReference>
<keyword evidence="7" id="KW-1185">Reference proteome</keyword>
<dbReference type="PANTHER" id="PTHR20661:SF0">
    <property type="entry name" value="PHOSPHATIDYLINOSITOL-GLYCAN BIOSYNTHESIS CLASS W PROTEIN"/>
    <property type="match status" value="1"/>
</dbReference>
<feature type="transmembrane region" description="Helical" evidence="5">
    <location>
        <begin position="262"/>
        <end position="281"/>
    </location>
</feature>
<dbReference type="GeneID" id="108921553"/>
<feature type="transmembrane region" description="Helical" evidence="5">
    <location>
        <begin position="22"/>
        <end position="46"/>
    </location>
</feature>
<evidence type="ECO:0000256" key="3">
    <source>
        <dbReference type="ARBA" id="ARBA00022989"/>
    </source>
</evidence>